<keyword evidence="5 15" id="KW-0444">Lipid biosynthesis</keyword>
<comment type="function">
    <text evidence="15">Catalyzes the third of the four reactions of the long-chain fatty acids elongation cycle. This endoplasmic reticulum-bound enzymatic process, allows the addition of two carbons to the chain of long- and very long-chain fatty acids/VLCFAs per cycle. This enzyme catalyzes the dehydration of the 3-hydroxyacyl-CoA intermediate into trans-2,3-enoyl-CoA, within each cycle of fatty acid elongation. Thereby, it participates to the production of VLCFAs of different chain lengths that are involved in multiple biological processes as precursors of membrane lipids and lipid mediators.</text>
</comment>
<dbReference type="PANTHER" id="PTHR11035">
    <property type="entry name" value="VERY-LONG-CHAIN (3R)-3-HYDROXYACYL-COA DEHYDRATASE"/>
    <property type="match status" value="1"/>
</dbReference>
<feature type="transmembrane region" description="Helical" evidence="15">
    <location>
        <begin position="257"/>
        <end position="277"/>
    </location>
</feature>
<comment type="pathway">
    <text evidence="2 15">Lipid metabolism; fatty acid biosynthesis.</text>
</comment>
<keyword evidence="9 15" id="KW-0443">Lipid metabolism</keyword>
<dbReference type="Proteomes" id="UP000324091">
    <property type="component" value="Chromosome 1"/>
</dbReference>
<feature type="transmembrane region" description="Helical" evidence="15">
    <location>
        <begin position="212"/>
        <end position="237"/>
    </location>
</feature>
<keyword evidence="12 15" id="KW-0456">Lyase</keyword>
<evidence type="ECO:0000256" key="1">
    <source>
        <dbReference type="ARBA" id="ARBA00004141"/>
    </source>
</evidence>
<keyword evidence="11 15" id="KW-0275">Fatty acid biosynthesis</keyword>
<evidence type="ECO:0000256" key="2">
    <source>
        <dbReference type="ARBA" id="ARBA00005194"/>
    </source>
</evidence>
<dbReference type="GO" id="GO:0030148">
    <property type="term" value="P:sphingolipid biosynthetic process"/>
    <property type="evidence" value="ECO:0007669"/>
    <property type="project" value="TreeGrafter"/>
</dbReference>
<evidence type="ECO:0000256" key="3">
    <source>
        <dbReference type="ARBA" id="ARBA00007811"/>
    </source>
</evidence>
<keyword evidence="17" id="KW-1185">Reference proteome</keyword>
<feature type="transmembrane region" description="Helical" evidence="15">
    <location>
        <begin position="65"/>
        <end position="88"/>
    </location>
</feature>
<evidence type="ECO:0000256" key="4">
    <source>
        <dbReference type="ARBA" id="ARBA00013122"/>
    </source>
</evidence>
<dbReference type="EC" id="4.2.1.134" evidence="4 15"/>
<evidence type="ECO:0000256" key="9">
    <source>
        <dbReference type="ARBA" id="ARBA00023098"/>
    </source>
</evidence>
<feature type="transmembrane region" description="Helical" evidence="15">
    <location>
        <begin position="109"/>
        <end position="132"/>
    </location>
</feature>
<proteinExistence type="inferred from homology"/>
<evidence type="ECO:0000256" key="7">
    <source>
        <dbReference type="ARBA" id="ARBA00022832"/>
    </source>
</evidence>
<comment type="catalytic activity">
    <reaction evidence="14">
        <text>a very-long-chain (3R)-3-hydroxyacyl-CoA = a very-long-chain (2E)-enoyl-CoA + H2O</text>
        <dbReference type="Rhea" id="RHEA:45812"/>
        <dbReference type="ChEBI" id="CHEBI:15377"/>
        <dbReference type="ChEBI" id="CHEBI:83728"/>
        <dbReference type="ChEBI" id="CHEBI:85440"/>
        <dbReference type="EC" id="4.2.1.134"/>
    </reaction>
    <physiologicalReaction direction="left-to-right" evidence="14">
        <dbReference type="Rhea" id="RHEA:45813"/>
    </physiologicalReaction>
</comment>
<evidence type="ECO:0000313" key="17">
    <source>
        <dbReference type="Proteomes" id="UP000324091"/>
    </source>
</evidence>
<dbReference type="EMBL" id="RHFK02000001">
    <property type="protein sequence ID" value="TWW80382.1"/>
    <property type="molecule type" value="Genomic_DNA"/>
</dbReference>
<keyword evidence="6 15" id="KW-0812">Transmembrane</keyword>
<keyword evidence="8 15" id="KW-1133">Transmembrane helix</keyword>
<reference evidence="16 17" key="1">
    <citation type="submission" date="2019-04" db="EMBL/GenBank/DDBJ databases">
        <title>Chromosome genome assembly for Takifugu flavidus.</title>
        <authorList>
            <person name="Xiao S."/>
        </authorList>
    </citation>
    <scope>NUCLEOTIDE SEQUENCE [LARGE SCALE GENOMIC DNA]</scope>
    <source>
        <strain evidence="16">HTHZ2018</strain>
        <tissue evidence="16">Muscle</tissue>
    </source>
</reference>
<dbReference type="GO" id="GO:0042761">
    <property type="term" value="P:very long-chain fatty acid biosynthetic process"/>
    <property type="evidence" value="ECO:0007669"/>
    <property type="project" value="TreeGrafter"/>
</dbReference>
<comment type="subcellular location">
    <subcellularLocation>
        <location evidence="15">Endoplasmic reticulum membrane</location>
        <topology evidence="15">Multi-pass membrane protein</topology>
    </subcellularLocation>
    <subcellularLocation>
        <location evidence="1">Membrane</location>
        <topology evidence="1">Multi-pass membrane protein</topology>
    </subcellularLocation>
</comment>
<evidence type="ECO:0000256" key="6">
    <source>
        <dbReference type="ARBA" id="ARBA00022692"/>
    </source>
</evidence>
<evidence type="ECO:0000256" key="14">
    <source>
        <dbReference type="ARBA" id="ARBA00023727"/>
    </source>
</evidence>
<evidence type="ECO:0000256" key="12">
    <source>
        <dbReference type="ARBA" id="ARBA00023239"/>
    </source>
</evidence>
<gene>
    <name evidence="16" type="ORF">D4764_01G0001970</name>
</gene>
<evidence type="ECO:0000256" key="11">
    <source>
        <dbReference type="ARBA" id="ARBA00023160"/>
    </source>
</evidence>
<dbReference type="GO" id="GO:0030497">
    <property type="term" value="P:fatty acid elongation"/>
    <property type="evidence" value="ECO:0007669"/>
    <property type="project" value="TreeGrafter"/>
</dbReference>
<dbReference type="AlphaFoldDB" id="A0A5C6PKH6"/>
<comment type="caution">
    <text evidence="16">The sequence shown here is derived from an EMBL/GenBank/DDBJ whole genome shotgun (WGS) entry which is preliminary data.</text>
</comment>
<dbReference type="InterPro" id="IPR007482">
    <property type="entry name" value="Tyr_Pase-like_PTPLA"/>
</dbReference>
<comment type="catalytic activity">
    <reaction evidence="13">
        <text>(3R)-hydroxyhexadecanoyl-CoA = (2E)-hexadecenoyl-CoA + H2O</text>
        <dbReference type="Rhea" id="RHEA:39159"/>
        <dbReference type="ChEBI" id="CHEBI:15377"/>
        <dbReference type="ChEBI" id="CHEBI:61526"/>
        <dbReference type="ChEBI" id="CHEBI:74278"/>
    </reaction>
    <physiologicalReaction direction="left-to-right" evidence="13">
        <dbReference type="Rhea" id="RHEA:39160"/>
    </physiologicalReaction>
</comment>
<evidence type="ECO:0000256" key="15">
    <source>
        <dbReference type="RuleBase" id="RU363109"/>
    </source>
</evidence>
<dbReference type="GO" id="GO:0102158">
    <property type="term" value="F:very-long-chain (3R)-3-hydroxyacyl-CoA dehydratase activity"/>
    <property type="evidence" value="ECO:0007669"/>
    <property type="project" value="UniProtKB-EC"/>
</dbReference>
<keyword evidence="7 15" id="KW-0276">Fatty acid metabolism</keyword>
<dbReference type="PANTHER" id="PTHR11035:SF17">
    <property type="entry name" value="VERY-LONG-CHAIN (3R)-3-HYDROXYACYL-COA DEHYDRATASE 2"/>
    <property type="match status" value="1"/>
</dbReference>
<comment type="caution">
    <text evidence="15">Lacks conserved residue(s) required for the propagation of feature annotation.</text>
</comment>
<evidence type="ECO:0000313" key="16">
    <source>
        <dbReference type="EMBL" id="TWW80382.1"/>
    </source>
</evidence>
<keyword evidence="15" id="KW-0256">Endoplasmic reticulum</keyword>
<name>A0A5C6PKH6_9TELE</name>
<dbReference type="GO" id="GO:0005789">
    <property type="term" value="C:endoplasmic reticulum membrane"/>
    <property type="evidence" value="ECO:0007669"/>
    <property type="project" value="UniProtKB-SubCell"/>
</dbReference>
<evidence type="ECO:0000256" key="5">
    <source>
        <dbReference type="ARBA" id="ARBA00022516"/>
    </source>
</evidence>
<dbReference type="Pfam" id="PF04387">
    <property type="entry name" value="PTPLA"/>
    <property type="match status" value="1"/>
</dbReference>
<evidence type="ECO:0000256" key="10">
    <source>
        <dbReference type="ARBA" id="ARBA00023136"/>
    </source>
</evidence>
<organism evidence="16 17">
    <name type="scientific">Takifugu flavidus</name>
    <name type="common">sansaifugu</name>
    <dbReference type="NCBI Taxonomy" id="433684"/>
    <lineage>
        <taxon>Eukaryota</taxon>
        <taxon>Metazoa</taxon>
        <taxon>Chordata</taxon>
        <taxon>Craniata</taxon>
        <taxon>Vertebrata</taxon>
        <taxon>Euteleostomi</taxon>
        <taxon>Actinopterygii</taxon>
        <taxon>Neopterygii</taxon>
        <taxon>Teleostei</taxon>
        <taxon>Neoteleostei</taxon>
        <taxon>Acanthomorphata</taxon>
        <taxon>Eupercaria</taxon>
        <taxon>Tetraodontiformes</taxon>
        <taxon>Tetradontoidea</taxon>
        <taxon>Tetraodontidae</taxon>
        <taxon>Takifugu</taxon>
    </lineage>
</organism>
<accession>A0A5C6PKH6</accession>
<comment type="similarity">
    <text evidence="3 15">Belongs to the very long-chain fatty acids dehydratase HACD family.</text>
</comment>
<sequence length="297" mass="33496">MKSSYFHLRHMAKVSAKLSVAVVLDQRLSRVEEMSAAAPGTSKAAQSDVAAKKKKGPGALATAYLVIYNVVMTAGWLVIAVGLVRAYLARGSYHGLYYSIEKPLKFFQTGALLEILHCAVGIVPSSVVLTGFQVLSRVFLTWAITHSVREQHVVTSAALWSRRLTCASPQVQSEDSVLLFVTAWTVTEIIRYSFYTFSLLNHLPYLIKWARYTFFIVLYPMGVTGELLTIYAALPYVQKTGLYSITLPNKYNFSFDYYAFLIVVMLSYIPLFPQLYFHMIRQRKKVLGHAEDYSKVE</sequence>
<evidence type="ECO:0000256" key="8">
    <source>
        <dbReference type="ARBA" id="ARBA00022989"/>
    </source>
</evidence>
<dbReference type="UniPathway" id="UPA00094"/>
<protein>
    <recommendedName>
        <fullName evidence="4 15">Very-long-chain (3R)-3-hydroxyacyl-CoA dehydratase</fullName>
        <ecNumber evidence="4 15">4.2.1.134</ecNumber>
    </recommendedName>
</protein>
<keyword evidence="10 15" id="KW-0472">Membrane</keyword>
<evidence type="ECO:0000256" key="13">
    <source>
        <dbReference type="ARBA" id="ARBA00023688"/>
    </source>
</evidence>